<feature type="region of interest" description="Disordered" evidence="1">
    <location>
        <begin position="1"/>
        <end position="40"/>
    </location>
</feature>
<keyword evidence="2" id="KW-1185">Reference proteome</keyword>
<reference evidence="3" key="1">
    <citation type="submission" date="2025-08" db="UniProtKB">
        <authorList>
            <consortium name="RefSeq"/>
        </authorList>
    </citation>
    <scope>IDENTIFICATION</scope>
</reference>
<dbReference type="RefSeq" id="XP_022102368.1">
    <property type="nucleotide sequence ID" value="XM_022246676.1"/>
</dbReference>
<dbReference type="OMA" id="IVIEHFT"/>
<proteinExistence type="predicted"/>
<dbReference type="OrthoDB" id="10072469at2759"/>
<organism evidence="2 3">
    <name type="scientific">Acanthaster planci</name>
    <name type="common">Crown-of-thorns starfish</name>
    <dbReference type="NCBI Taxonomy" id="133434"/>
    <lineage>
        <taxon>Eukaryota</taxon>
        <taxon>Metazoa</taxon>
        <taxon>Echinodermata</taxon>
        <taxon>Eleutherozoa</taxon>
        <taxon>Asterozoa</taxon>
        <taxon>Asteroidea</taxon>
        <taxon>Valvatacea</taxon>
        <taxon>Valvatida</taxon>
        <taxon>Acanthasteridae</taxon>
        <taxon>Acanthaster</taxon>
    </lineage>
</organism>
<feature type="compositionally biased region" description="Polar residues" evidence="1">
    <location>
        <begin position="103"/>
        <end position="115"/>
    </location>
</feature>
<feature type="compositionally biased region" description="Low complexity" evidence="1">
    <location>
        <begin position="10"/>
        <end position="20"/>
    </location>
</feature>
<dbReference type="AlphaFoldDB" id="A0A8B7Z9M3"/>
<feature type="compositionally biased region" description="Basic and acidic residues" evidence="1">
    <location>
        <begin position="221"/>
        <end position="232"/>
    </location>
</feature>
<evidence type="ECO:0000256" key="1">
    <source>
        <dbReference type="SAM" id="MobiDB-lite"/>
    </source>
</evidence>
<name>A0A8B7Z9M3_ACAPL</name>
<evidence type="ECO:0000313" key="2">
    <source>
        <dbReference type="Proteomes" id="UP000694845"/>
    </source>
</evidence>
<feature type="compositionally biased region" description="Basic residues" evidence="1">
    <location>
        <begin position="177"/>
        <end position="191"/>
    </location>
</feature>
<feature type="compositionally biased region" description="Polar residues" evidence="1">
    <location>
        <begin position="308"/>
        <end position="317"/>
    </location>
</feature>
<sequence length="390" mass="44115">MDSPHSSPASIGRHSSSLSSSRRRKQMRQSDASSYRMPISCVDSSVQARVVMEQISRERSQKYKDSVVQTVLGQHDGHRKPSDAKPKVKFPNIDERNPATEKNPATSRQINNSTSCEREETFTKMETFPCHASGPSVTSHFEPLSTDRRPGSSNRISYNSALYSTSASSSAVGRMPVGKHHPMQRRPRAAVHKNGAVLRAQPIPDRSHSEGLSRMESCNDNPRRREIRRRYTPDTTLPRRARSQSSGRSITDPPLPQTRKRRGSNLDAGRSQSDQDISGIEAQLKTKPRQRQKTRHMWQSHDGIPQAADSQDPMSPSLSNLGPSDWQLAREKSFEITFPGYDTRFVDLPDRNALYQESDMSDIDRQIESQIHASSIEKCRRWLNKWVLTT</sequence>
<dbReference type="GeneID" id="110985567"/>
<feature type="compositionally biased region" description="Low complexity" evidence="1">
    <location>
        <begin position="157"/>
        <end position="171"/>
    </location>
</feature>
<evidence type="ECO:0000313" key="3">
    <source>
        <dbReference type="RefSeq" id="XP_022102368.1"/>
    </source>
</evidence>
<protein>
    <submittedName>
        <fullName evidence="3">Uncharacterized protein LOC110985567 isoform X1</fullName>
    </submittedName>
</protein>
<accession>A0A8B7Z9M3</accession>
<dbReference type="Proteomes" id="UP000694845">
    <property type="component" value="Unplaced"/>
</dbReference>
<feature type="compositionally biased region" description="Basic and acidic residues" evidence="1">
    <location>
        <begin position="75"/>
        <end position="99"/>
    </location>
</feature>
<feature type="region of interest" description="Disordered" evidence="1">
    <location>
        <begin position="72"/>
        <end position="317"/>
    </location>
</feature>
<gene>
    <name evidence="3" type="primary">LOC110985567</name>
</gene>
<dbReference type="KEGG" id="aplc:110985567"/>
<feature type="compositionally biased region" description="Basic residues" evidence="1">
    <location>
        <begin position="286"/>
        <end position="298"/>
    </location>
</feature>